<dbReference type="PRINTS" id="PR00368">
    <property type="entry name" value="FADPNR"/>
</dbReference>
<dbReference type="InterPro" id="IPR036188">
    <property type="entry name" value="FAD/NAD-bd_sf"/>
</dbReference>
<feature type="domain" description="FAD/NAD(P)-binding" evidence="1">
    <location>
        <begin position="43"/>
        <end position="326"/>
    </location>
</feature>
<reference evidence="2" key="1">
    <citation type="journal article" date="2020" name="Stud. Mycol.">
        <title>101 Dothideomycetes genomes: a test case for predicting lifestyles and emergence of pathogens.</title>
        <authorList>
            <person name="Haridas S."/>
            <person name="Albert R."/>
            <person name="Binder M."/>
            <person name="Bloem J."/>
            <person name="Labutti K."/>
            <person name="Salamov A."/>
            <person name="Andreopoulos B."/>
            <person name="Baker S."/>
            <person name="Barry K."/>
            <person name="Bills G."/>
            <person name="Bluhm B."/>
            <person name="Cannon C."/>
            <person name="Castanera R."/>
            <person name="Culley D."/>
            <person name="Daum C."/>
            <person name="Ezra D."/>
            <person name="Gonzalez J."/>
            <person name="Henrissat B."/>
            <person name="Kuo A."/>
            <person name="Liang C."/>
            <person name="Lipzen A."/>
            <person name="Lutzoni F."/>
            <person name="Magnuson J."/>
            <person name="Mondo S."/>
            <person name="Nolan M."/>
            <person name="Ohm R."/>
            <person name="Pangilinan J."/>
            <person name="Park H.-J."/>
            <person name="Ramirez L."/>
            <person name="Alfaro M."/>
            <person name="Sun H."/>
            <person name="Tritt A."/>
            <person name="Yoshinaga Y."/>
            <person name="Zwiers L.-H."/>
            <person name="Turgeon B."/>
            <person name="Goodwin S."/>
            <person name="Spatafora J."/>
            <person name="Crous P."/>
            <person name="Grigoriev I."/>
        </authorList>
    </citation>
    <scope>NUCLEOTIDE SEQUENCE</scope>
    <source>
        <strain evidence="2">CBS 101060</strain>
    </source>
</reference>
<proteinExistence type="predicted"/>
<dbReference type="GO" id="GO:0005737">
    <property type="term" value="C:cytoplasm"/>
    <property type="evidence" value="ECO:0007669"/>
    <property type="project" value="TreeGrafter"/>
</dbReference>
<dbReference type="PANTHER" id="PTHR43735">
    <property type="entry name" value="APOPTOSIS-INDUCING FACTOR 1"/>
    <property type="match status" value="1"/>
</dbReference>
<protein>
    <submittedName>
        <fullName evidence="2">FAD/NAD(P)-binding domain-containing protein</fullName>
    </submittedName>
</protein>
<sequence length="377" mass="41287">MAQIRIYVKIFLSVFGFMIEHLRSMLSAKIHSYTYKSVESPKNIVVIGASFAGLYGAKLLADSVPTGYRVIVIEKNSHFNFTWVFPRFSVVSGQEHKAFVPYRSYLASCPNGSYQFIQGMVTSVNRNSVQLEGGKSIDFEYLVVTTGATGPPPSRVGERNKEEGIVVLKSLQNRIQNARDIVVVGGGAAGIETVSDIKERYPEKNVSLVHSRTALLNHFGARLQAVAKDALENLGVKLVLDDRVVKEDPELGVVTLKSQKTIQCDQIVNCVGQTPQSSILAGLSPACLTASGNVQVLKTLQLEDPSLRHVYAAGDIIQTEVNKNSRSAMEQATVVAKNIIRSIQGRPLTEYQPSILDKSIVITLGLVRFFALGLRFC</sequence>
<keyword evidence="3" id="KW-1185">Reference proteome</keyword>
<dbReference type="GO" id="GO:0004174">
    <property type="term" value="F:electron-transferring-flavoprotein dehydrogenase activity"/>
    <property type="evidence" value="ECO:0007669"/>
    <property type="project" value="TreeGrafter"/>
</dbReference>
<evidence type="ECO:0000259" key="1">
    <source>
        <dbReference type="Pfam" id="PF07992"/>
    </source>
</evidence>
<dbReference type="OrthoDB" id="202203at2759"/>
<name>A0A9P4SCU4_9PEZI</name>
<dbReference type="SUPFAM" id="SSF51905">
    <property type="entry name" value="FAD/NAD(P)-binding domain"/>
    <property type="match status" value="1"/>
</dbReference>
<organism evidence="2 3">
    <name type="scientific">Patellaria atrata CBS 101060</name>
    <dbReference type="NCBI Taxonomy" id="1346257"/>
    <lineage>
        <taxon>Eukaryota</taxon>
        <taxon>Fungi</taxon>
        <taxon>Dikarya</taxon>
        <taxon>Ascomycota</taxon>
        <taxon>Pezizomycotina</taxon>
        <taxon>Dothideomycetes</taxon>
        <taxon>Dothideomycetes incertae sedis</taxon>
        <taxon>Patellariales</taxon>
        <taxon>Patellariaceae</taxon>
        <taxon>Patellaria</taxon>
    </lineage>
</organism>
<comment type="caution">
    <text evidence="2">The sequence shown here is derived from an EMBL/GenBank/DDBJ whole genome shotgun (WGS) entry which is preliminary data.</text>
</comment>
<dbReference type="InterPro" id="IPR023753">
    <property type="entry name" value="FAD/NAD-binding_dom"/>
</dbReference>
<dbReference type="Pfam" id="PF07992">
    <property type="entry name" value="Pyr_redox_2"/>
    <property type="match status" value="1"/>
</dbReference>
<evidence type="ECO:0000313" key="2">
    <source>
        <dbReference type="EMBL" id="KAF2840034.1"/>
    </source>
</evidence>
<gene>
    <name evidence="2" type="ORF">M501DRAFT_1002312</name>
</gene>
<dbReference type="AlphaFoldDB" id="A0A9P4SCU4"/>
<dbReference type="GO" id="GO:0050660">
    <property type="term" value="F:flavin adenine dinucleotide binding"/>
    <property type="evidence" value="ECO:0007669"/>
    <property type="project" value="TreeGrafter"/>
</dbReference>
<accession>A0A9P4SCU4</accession>
<dbReference type="EMBL" id="MU006093">
    <property type="protein sequence ID" value="KAF2840034.1"/>
    <property type="molecule type" value="Genomic_DNA"/>
</dbReference>
<dbReference type="PANTHER" id="PTHR43735:SF5">
    <property type="entry name" value="FAD_NAD(P)-BINDING DOMAIN-CONTAINING PROTEIN"/>
    <property type="match status" value="1"/>
</dbReference>
<dbReference type="PRINTS" id="PR00469">
    <property type="entry name" value="PNDRDTASEII"/>
</dbReference>
<dbReference type="Proteomes" id="UP000799429">
    <property type="component" value="Unassembled WGS sequence"/>
</dbReference>
<evidence type="ECO:0000313" key="3">
    <source>
        <dbReference type="Proteomes" id="UP000799429"/>
    </source>
</evidence>
<dbReference type="Gene3D" id="3.50.50.100">
    <property type="match status" value="1"/>
</dbReference>